<dbReference type="Proteomes" id="UP000635606">
    <property type="component" value="Unassembled WGS sequence"/>
</dbReference>
<dbReference type="InterPro" id="IPR029058">
    <property type="entry name" value="AB_hydrolase_fold"/>
</dbReference>
<dbReference type="Gene3D" id="3.30.559.30">
    <property type="entry name" value="Nonribosomal peptide synthetase, condensation domain"/>
    <property type="match status" value="1"/>
</dbReference>
<dbReference type="SUPFAM" id="SSF47336">
    <property type="entry name" value="ACP-like"/>
    <property type="match status" value="1"/>
</dbReference>
<dbReference type="SUPFAM" id="SSF52777">
    <property type="entry name" value="CoA-dependent acyltransferases"/>
    <property type="match status" value="2"/>
</dbReference>
<dbReference type="InterPro" id="IPR020806">
    <property type="entry name" value="PKS_PP-bd"/>
</dbReference>
<dbReference type="AlphaFoldDB" id="A0A8J4A1P6"/>
<dbReference type="RefSeq" id="WP_203932814.1">
    <property type="nucleotide sequence ID" value="NZ_BOPH01000108.1"/>
</dbReference>
<dbReference type="GO" id="GO:0003824">
    <property type="term" value="F:catalytic activity"/>
    <property type="evidence" value="ECO:0007669"/>
    <property type="project" value="InterPro"/>
</dbReference>
<dbReference type="InterPro" id="IPR020845">
    <property type="entry name" value="AMP-binding_CS"/>
</dbReference>
<dbReference type="Gene3D" id="2.30.38.10">
    <property type="entry name" value="Luciferase, Domain 3"/>
    <property type="match status" value="1"/>
</dbReference>
<comment type="similarity">
    <text evidence="2">Belongs to the ATP-dependent AMP-binding enzyme family.</text>
</comment>
<dbReference type="SUPFAM" id="SSF53474">
    <property type="entry name" value="alpha/beta-Hydrolases"/>
    <property type="match status" value="1"/>
</dbReference>
<dbReference type="Pfam" id="PF00668">
    <property type="entry name" value="Condensation"/>
    <property type="match status" value="1"/>
</dbReference>
<dbReference type="PROSITE" id="PS00455">
    <property type="entry name" value="AMP_BINDING"/>
    <property type="match status" value="1"/>
</dbReference>
<dbReference type="Gene3D" id="3.40.50.1820">
    <property type="entry name" value="alpha/beta hydrolase"/>
    <property type="match status" value="1"/>
</dbReference>
<dbReference type="EMBL" id="BOPH01000108">
    <property type="protein sequence ID" value="GIJ72982.1"/>
    <property type="molecule type" value="Genomic_DNA"/>
</dbReference>
<reference evidence="7" key="1">
    <citation type="submission" date="2021-01" db="EMBL/GenBank/DDBJ databases">
        <title>Whole genome shotgun sequence of Virgisporangium ochraceum NBRC 16418.</title>
        <authorList>
            <person name="Komaki H."/>
            <person name="Tamura T."/>
        </authorList>
    </citation>
    <scope>NUCLEOTIDE SEQUENCE</scope>
    <source>
        <strain evidence="7">NBRC 16418</strain>
    </source>
</reference>
<dbReference type="GO" id="GO:0008610">
    <property type="term" value="P:lipid biosynthetic process"/>
    <property type="evidence" value="ECO:0007669"/>
    <property type="project" value="UniProtKB-ARBA"/>
</dbReference>
<dbReference type="PROSITE" id="PS50075">
    <property type="entry name" value="CARRIER"/>
    <property type="match status" value="1"/>
</dbReference>
<dbReference type="InterPro" id="IPR036736">
    <property type="entry name" value="ACP-like_sf"/>
</dbReference>
<dbReference type="SUPFAM" id="SSF56801">
    <property type="entry name" value="Acetyl-CoA synthetase-like"/>
    <property type="match status" value="1"/>
</dbReference>
<name>A0A8J4A1P6_9ACTN</name>
<organism evidence="7 8">
    <name type="scientific">Virgisporangium ochraceum</name>
    <dbReference type="NCBI Taxonomy" id="65505"/>
    <lineage>
        <taxon>Bacteria</taxon>
        <taxon>Bacillati</taxon>
        <taxon>Actinomycetota</taxon>
        <taxon>Actinomycetes</taxon>
        <taxon>Micromonosporales</taxon>
        <taxon>Micromonosporaceae</taxon>
        <taxon>Virgisporangium</taxon>
    </lineage>
</organism>
<dbReference type="InterPro" id="IPR001031">
    <property type="entry name" value="Thioesterase"/>
</dbReference>
<dbReference type="FunFam" id="3.30.300.30:FF:000010">
    <property type="entry name" value="Enterobactin synthetase component F"/>
    <property type="match status" value="1"/>
</dbReference>
<feature type="domain" description="Carrier" evidence="6">
    <location>
        <begin position="949"/>
        <end position="1023"/>
    </location>
</feature>
<dbReference type="FunFam" id="1.10.1200.10:FF:000005">
    <property type="entry name" value="Nonribosomal peptide synthetase 1"/>
    <property type="match status" value="1"/>
</dbReference>
<comment type="cofactor">
    <cofactor evidence="1">
        <name>pantetheine 4'-phosphate</name>
        <dbReference type="ChEBI" id="CHEBI:47942"/>
    </cofactor>
</comment>
<evidence type="ECO:0000256" key="2">
    <source>
        <dbReference type="ARBA" id="ARBA00006432"/>
    </source>
</evidence>
<dbReference type="InterPro" id="IPR010071">
    <property type="entry name" value="AA_adenyl_dom"/>
</dbReference>
<dbReference type="Gene3D" id="3.30.559.10">
    <property type="entry name" value="Chloramphenicol acetyltransferase-like domain"/>
    <property type="match status" value="1"/>
</dbReference>
<protein>
    <recommendedName>
        <fullName evidence="6">Carrier domain-containing protein</fullName>
    </recommendedName>
</protein>
<dbReference type="SMART" id="SM00823">
    <property type="entry name" value="PKS_PP"/>
    <property type="match status" value="1"/>
</dbReference>
<dbReference type="NCBIfam" id="TIGR01733">
    <property type="entry name" value="AA-adenyl-dom"/>
    <property type="match status" value="1"/>
</dbReference>
<dbReference type="GO" id="GO:0044550">
    <property type="term" value="P:secondary metabolite biosynthetic process"/>
    <property type="evidence" value="ECO:0007669"/>
    <property type="project" value="TreeGrafter"/>
</dbReference>
<dbReference type="InterPro" id="IPR023213">
    <property type="entry name" value="CAT-like_dom_sf"/>
</dbReference>
<evidence type="ECO:0000256" key="4">
    <source>
        <dbReference type="ARBA" id="ARBA00022553"/>
    </source>
</evidence>
<dbReference type="GO" id="GO:0043041">
    <property type="term" value="P:amino acid activation for nonribosomal peptide biosynthetic process"/>
    <property type="evidence" value="ECO:0007669"/>
    <property type="project" value="TreeGrafter"/>
</dbReference>
<dbReference type="Pfam" id="PF00550">
    <property type="entry name" value="PP-binding"/>
    <property type="match status" value="1"/>
</dbReference>
<evidence type="ECO:0000313" key="8">
    <source>
        <dbReference type="Proteomes" id="UP000635606"/>
    </source>
</evidence>
<keyword evidence="3" id="KW-0596">Phosphopantetheine</keyword>
<dbReference type="Pfam" id="PF00975">
    <property type="entry name" value="Thioesterase"/>
    <property type="match status" value="1"/>
</dbReference>
<dbReference type="InterPro" id="IPR000873">
    <property type="entry name" value="AMP-dep_synth/lig_dom"/>
</dbReference>
<evidence type="ECO:0000259" key="6">
    <source>
        <dbReference type="PROSITE" id="PS50075"/>
    </source>
</evidence>
<dbReference type="InterPro" id="IPR001242">
    <property type="entry name" value="Condensation_dom"/>
</dbReference>
<keyword evidence="8" id="KW-1185">Reference proteome</keyword>
<dbReference type="Pfam" id="PF00501">
    <property type="entry name" value="AMP-binding"/>
    <property type="match status" value="1"/>
</dbReference>
<dbReference type="GO" id="GO:0005829">
    <property type="term" value="C:cytosol"/>
    <property type="evidence" value="ECO:0007669"/>
    <property type="project" value="TreeGrafter"/>
</dbReference>
<evidence type="ECO:0000313" key="7">
    <source>
        <dbReference type="EMBL" id="GIJ72982.1"/>
    </source>
</evidence>
<gene>
    <name evidence="7" type="ORF">Voc01_078990</name>
</gene>
<comment type="caution">
    <text evidence="7">The sequence shown here is derived from an EMBL/GenBank/DDBJ whole genome shotgun (WGS) entry which is preliminary data.</text>
</comment>
<accession>A0A8J4A1P6</accession>
<feature type="region of interest" description="Disordered" evidence="5">
    <location>
        <begin position="571"/>
        <end position="595"/>
    </location>
</feature>
<proteinExistence type="inferred from homology"/>
<dbReference type="InterPro" id="IPR025110">
    <property type="entry name" value="AMP-bd_C"/>
</dbReference>
<evidence type="ECO:0000256" key="1">
    <source>
        <dbReference type="ARBA" id="ARBA00001957"/>
    </source>
</evidence>
<dbReference type="CDD" id="cd05930">
    <property type="entry name" value="A_NRPS"/>
    <property type="match status" value="1"/>
</dbReference>
<sequence>MESTVDKRRLPLSVAQTGVWLGQRMAPTSPTYNLAQVIDIDGPVDEALFERALRGVVSEADCLRTRFLDTSAGPRQVMADGDTWDHAVHDLTGTPDPGAASTRWMAADLARPLDPTTDRLLGFALLRVGAASYRFYTRGHHIVVDGYSVALLAARVAETYTALLHGRSPGPGPFGGLADLLAEERRYRGSAAFDADRAFWLDRLTGRPAVTGLSDRPPRVSTRVLRRTSHLDAEEQARIRSVARSLRTSVGGLLVAAAAVYVGEPGYAHLGLTVTGRTGALARAVPTMMTNVLPIGVGIDGRAPFAEIVRTVSGEVRRTIAHQRYRCEELRRDLRGHDPRTRLFGPRVNVLPTPGTLMFGASPGTVRVLSTGPVDDLAFTAFVGPVPGRLRLDTYAGPDVYGEPDLDRHHEGFRHLLAELVRRPDEPLRRLDPLPASTRRRVLVDWNGTARPVPPRTLPDLFEEQVRRTPDAAAVGSLTYAALDERANRLARVLVRRGVGPESVVGVLLRPSVDLVVAVLAVVKAGGAYLPVDPDGPADRVRHILRDARPALAVSTVDIPSVPGVPFLTPDAAGPARDPANGAGGLTDADRRSPLRPGHPVYVIYTSGTSGGPKGVVVRHAGLVNYLSHCRRAYPELAGRSLLHTSFSFDLSVVTLLGTLVAGGRVDLAPLDERGGGSTFLKATPSHLPRLGVLPGAVVPGGRLVLGGEPLTGAALREWRDRHPDVTVVNSYGPTETTAACTHHVVGPGRAVGDGPVPIGRPLPNTRVYVLDAALRPVAPGIDGDLYVAGVQVARGYLGRPDLTAQRFVACPWGAPGGRMYRTGDRARWTGDGELEYRGRADGQVKIRGYRVEPAEVEAVLAAEPTVRRAVVVAREDRPGDRRLAAYVVPRLAGVRPDPSALRARVASILPDHLVPATVMVLDEVPVTSNGKLDVRALPRPTHAATGRAPSTWTEEVLCGVLAEALGLPSVGVDDNFFELGGHSLLAVSVVSELRARGWPASVSLVFEAPTVADLVVRLHSAPAFEPLLPIRRRGTRPALFCVHPAGGLGWCYTPLARVTPADLPLYGLQAAGLDGTGARPGSLASMAAAYLDRIRTVQPTGPYHLLGWSFGGLVAHEMARQLQAAGERVGALVVLDAAPPDRATVPRPVDPDRLVRQAMGRLDASGYDAAHVAAVIRDNRMLAWTHEFGRVDGDLLLMVADRNDPADRVTPARWRGRVSGQVLETRLPCAHDEMTRPDILKRVWDAVRARLEAR</sequence>
<dbReference type="Gene3D" id="3.30.300.30">
    <property type="match status" value="1"/>
</dbReference>
<dbReference type="InterPro" id="IPR045851">
    <property type="entry name" value="AMP-bd_C_sf"/>
</dbReference>
<keyword evidence="4" id="KW-0597">Phosphoprotein</keyword>
<dbReference type="InterPro" id="IPR009081">
    <property type="entry name" value="PP-bd_ACP"/>
</dbReference>
<dbReference type="PANTHER" id="PTHR45527">
    <property type="entry name" value="NONRIBOSOMAL PEPTIDE SYNTHETASE"/>
    <property type="match status" value="1"/>
</dbReference>
<dbReference type="FunFam" id="2.30.38.10:FF:000001">
    <property type="entry name" value="Non-ribosomal peptide synthetase PvdI"/>
    <property type="match status" value="1"/>
</dbReference>
<dbReference type="Pfam" id="PF13193">
    <property type="entry name" value="AMP-binding_C"/>
    <property type="match status" value="1"/>
</dbReference>
<evidence type="ECO:0000256" key="3">
    <source>
        <dbReference type="ARBA" id="ARBA00022450"/>
    </source>
</evidence>
<dbReference type="Gene3D" id="3.40.50.980">
    <property type="match status" value="2"/>
</dbReference>
<dbReference type="GO" id="GO:0031177">
    <property type="term" value="F:phosphopantetheine binding"/>
    <property type="evidence" value="ECO:0007669"/>
    <property type="project" value="InterPro"/>
</dbReference>
<evidence type="ECO:0000256" key="5">
    <source>
        <dbReference type="SAM" id="MobiDB-lite"/>
    </source>
</evidence>
<dbReference type="PANTHER" id="PTHR45527:SF1">
    <property type="entry name" value="FATTY ACID SYNTHASE"/>
    <property type="match status" value="1"/>
</dbReference>